<gene>
    <name evidence="2" type="ORF">JYZ213_LOCUS14732</name>
    <name evidence="3" type="ORF">OXD698_LOCUS21499</name>
</gene>
<evidence type="ECO:0000313" key="4">
    <source>
        <dbReference type="Proteomes" id="UP000663845"/>
    </source>
</evidence>
<feature type="transmembrane region" description="Helical" evidence="1">
    <location>
        <begin position="88"/>
        <end position="108"/>
    </location>
</feature>
<feature type="transmembrane region" description="Helical" evidence="1">
    <location>
        <begin position="172"/>
        <end position="195"/>
    </location>
</feature>
<dbReference type="Proteomes" id="UP000663844">
    <property type="component" value="Unassembled WGS sequence"/>
</dbReference>
<keyword evidence="1" id="KW-0472">Membrane</keyword>
<feature type="transmembrane region" description="Helical" evidence="1">
    <location>
        <begin position="228"/>
        <end position="252"/>
    </location>
</feature>
<dbReference type="SUPFAM" id="SSF81321">
    <property type="entry name" value="Family A G protein-coupled receptor-like"/>
    <property type="match status" value="1"/>
</dbReference>
<evidence type="ECO:0008006" key="5">
    <source>
        <dbReference type="Google" id="ProtNLM"/>
    </source>
</evidence>
<dbReference type="Proteomes" id="UP000663845">
    <property type="component" value="Unassembled WGS sequence"/>
</dbReference>
<keyword evidence="1" id="KW-1133">Transmembrane helix</keyword>
<evidence type="ECO:0000313" key="2">
    <source>
        <dbReference type="EMBL" id="CAF0977377.1"/>
    </source>
</evidence>
<sequence>MDSWRIINVVLNGITLFNSIMTGLICIFIIIIIIIYHRQNQSIPILLAGHTCFSMLLSSIVLTSMTISSLCGFIGIELENSNNRIWCIYRGFFIHGFLCVVYDSYALQSIFRFCRVVFYRRKLFHSFKLYCFIIPIDIIFALISISPVLYFHDVIYLSSEYYCQTPFTNLGAMLYIAARLYGFPLFILFFIYSYLIKYLKNLNLSLVTFDARRRALNNTRDFIMIKRLLIQLILLILLGLPSVILLFIFIITSHLPSITYRIGWLCVSFSSFFLIFMLIKYTSPLRDTIKQLIKKMSCQKHRIVPQQTTQIPMRTN</sequence>
<dbReference type="AlphaFoldDB" id="A0A814EVJ4"/>
<protein>
    <recommendedName>
        <fullName evidence="5">G-protein coupled receptors family 1 profile domain-containing protein</fullName>
    </recommendedName>
</protein>
<feature type="transmembrane region" description="Helical" evidence="1">
    <location>
        <begin position="129"/>
        <end position="152"/>
    </location>
</feature>
<proteinExistence type="predicted"/>
<feature type="transmembrane region" description="Helical" evidence="1">
    <location>
        <begin position="43"/>
        <end position="76"/>
    </location>
</feature>
<feature type="transmembrane region" description="Helical" evidence="1">
    <location>
        <begin position="6"/>
        <end position="36"/>
    </location>
</feature>
<name>A0A814EVJ4_9BILA</name>
<reference evidence="2" key="1">
    <citation type="submission" date="2021-02" db="EMBL/GenBank/DDBJ databases">
        <authorList>
            <person name="Nowell W R."/>
        </authorList>
    </citation>
    <scope>NUCLEOTIDE SEQUENCE</scope>
</reference>
<keyword evidence="1" id="KW-0812">Transmembrane</keyword>
<dbReference type="EMBL" id="CAJOAZ010001772">
    <property type="protein sequence ID" value="CAF3855272.1"/>
    <property type="molecule type" value="Genomic_DNA"/>
</dbReference>
<feature type="transmembrane region" description="Helical" evidence="1">
    <location>
        <begin position="258"/>
        <end position="279"/>
    </location>
</feature>
<evidence type="ECO:0000256" key="1">
    <source>
        <dbReference type="SAM" id="Phobius"/>
    </source>
</evidence>
<dbReference type="Gene3D" id="1.20.1070.10">
    <property type="entry name" value="Rhodopsin 7-helix transmembrane proteins"/>
    <property type="match status" value="1"/>
</dbReference>
<dbReference type="EMBL" id="CAJNOG010000124">
    <property type="protein sequence ID" value="CAF0977377.1"/>
    <property type="molecule type" value="Genomic_DNA"/>
</dbReference>
<accession>A0A814EVJ4</accession>
<evidence type="ECO:0000313" key="3">
    <source>
        <dbReference type="EMBL" id="CAF3855272.1"/>
    </source>
</evidence>
<organism evidence="2 4">
    <name type="scientific">Adineta steineri</name>
    <dbReference type="NCBI Taxonomy" id="433720"/>
    <lineage>
        <taxon>Eukaryota</taxon>
        <taxon>Metazoa</taxon>
        <taxon>Spiralia</taxon>
        <taxon>Gnathifera</taxon>
        <taxon>Rotifera</taxon>
        <taxon>Eurotatoria</taxon>
        <taxon>Bdelloidea</taxon>
        <taxon>Adinetida</taxon>
        <taxon>Adinetidae</taxon>
        <taxon>Adineta</taxon>
    </lineage>
</organism>
<comment type="caution">
    <text evidence="2">The sequence shown here is derived from an EMBL/GenBank/DDBJ whole genome shotgun (WGS) entry which is preliminary data.</text>
</comment>